<keyword evidence="2" id="KW-1185">Reference proteome</keyword>
<name>A0A7M3M9Y3_9BACT</name>
<dbReference type="SUPFAM" id="SSF56349">
    <property type="entry name" value="DNA breaking-rejoining enzymes"/>
    <property type="match status" value="1"/>
</dbReference>
<organism evidence="1 2">
    <name type="scientific">Oceanidesulfovibrio indonesiensis</name>
    <dbReference type="NCBI Taxonomy" id="54767"/>
    <lineage>
        <taxon>Bacteria</taxon>
        <taxon>Pseudomonadati</taxon>
        <taxon>Thermodesulfobacteriota</taxon>
        <taxon>Desulfovibrionia</taxon>
        <taxon>Desulfovibrionales</taxon>
        <taxon>Desulfovibrionaceae</taxon>
        <taxon>Oceanidesulfovibrio</taxon>
    </lineage>
</organism>
<dbReference type="EMBL" id="QMIE01000031">
    <property type="protein sequence ID" value="TVM13877.1"/>
    <property type="molecule type" value="Genomic_DNA"/>
</dbReference>
<dbReference type="InterPro" id="IPR011010">
    <property type="entry name" value="DNA_brk_join_enz"/>
</dbReference>
<gene>
    <name evidence="1" type="ORF">DPQ33_18065</name>
</gene>
<evidence type="ECO:0000313" key="2">
    <source>
        <dbReference type="Proteomes" id="UP000448292"/>
    </source>
</evidence>
<evidence type="ECO:0008006" key="3">
    <source>
        <dbReference type="Google" id="ProtNLM"/>
    </source>
</evidence>
<protein>
    <recommendedName>
        <fullName evidence="3">Integrase</fullName>
    </recommendedName>
</protein>
<dbReference type="AlphaFoldDB" id="A0A7M3M9Y3"/>
<accession>A0A7M3M9Y3</accession>
<reference evidence="1 2" key="1">
    <citation type="submission" date="2018-06" db="EMBL/GenBank/DDBJ databases">
        <title>Complete genome of Desulfovibrio indonesiensis P37SLT.</title>
        <authorList>
            <person name="Crispim J.S."/>
            <person name="Vidigal P.M.P."/>
            <person name="Silva L.C.F."/>
            <person name="Laguardia C.N."/>
            <person name="Araujo L.C."/>
            <person name="Dias R.S."/>
            <person name="Sousa M.P."/>
            <person name="Paula S.O."/>
            <person name="Silva C."/>
        </authorList>
    </citation>
    <scope>NUCLEOTIDE SEQUENCE [LARGE SCALE GENOMIC DNA]</scope>
    <source>
        <strain evidence="1 2">P37SLT</strain>
    </source>
</reference>
<evidence type="ECO:0000313" key="1">
    <source>
        <dbReference type="EMBL" id="TVM13877.1"/>
    </source>
</evidence>
<proteinExistence type="predicted"/>
<sequence length="32" mass="3429">MPVPAVQDLLGHSSMPTTAEYVRLSGAESRDL</sequence>
<dbReference type="Proteomes" id="UP000448292">
    <property type="component" value="Unassembled WGS sequence"/>
</dbReference>
<comment type="caution">
    <text evidence="1">The sequence shown here is derived from an EMBL/GenBank/DDBJ whole genome shotgun (WGS) entry which is preliminary data.</text>
</comment>
<dbReference type="GO" id="GO:0003677">
    <property type="term" value="F:DNA binding"/>
    <property type="evidence" value="ECO:0007669"/>
    <property type="project" value="InterPro"/>
</dbReference>